<proteinExistence type="predicted"/>
<comment type="caution">
    <text evidence="1">The sequence shown here is derived from an EMBL/GenBank/DDBJ whole genome shotgun (WGS) entry which is preliminary data.</text>
</comment>
<evidence type="ECO:0000313" key="1">
    <source>
        <dbReference type="EMBL" id="MBB4437647.1"/>
    </source>
</evidence>
<sequence>MPNLFLYGKLPCYFMMLIFRRLHNLTLSPHIKVWLAERQHRAVGLRQQATLAKAEAVRPLNAKYFDSAIDTFRNELSRDTQRLF</sequence>
<reference evidence="1 2" key="1">
    <citation type="submission" date="2020-08" db="EMBL/GenBank/DDBJ databases">
        <title>Genomic Encyclopedia of Type Strains, Phase IV (KMG-V): Genome sequencing to study the core and pangenomes of soil and plant-associated prokaryotes.</title>
        <authorList>
            <person name="Whitman W."/>
        </authorList>
    </citation>
    <scope>NUCLEOTIDE SEQUENCE [LARGE SCALE GENOMIC DNA]</scope>
    <source>
        <strain evidence="1 2">SEMIA 414</strain>
    </source>
</reference>
<gene>
    <name evidence="1" type="ORF">GGE15_000896</name>
</gene>
<protein>
    <submittedName>
        <fullName evidence="1">Uncharacterized protein</fullName>
    </submittedName>
</protein>
<accession>A0A7W6XTV9</accession>
<dbReference type="Proteomes" id="UP000533724">
    <property type="component" value="Unassembled WGS sequence"/>
</dbReference>
<dbReference type="AlphaFoldDB" id="A0A7W6XTV9"/>
<organism evidence="1 2">
    <name type="scientific">Rhizobium esperanzae</name>
    <dbReference type="NCBI Taxonomy" id="1967781"/>
    <lineage>
        <taxon>Bacteria</taxon>
        <taxon>Pseudomonadati</taxon>
        <taxon>Pseudomonadota</taxon>
        <taxon>Alphaproteobacteria</taxon>
        <taxon>Hyphomicrobiales</taxon>
        <taxon>Rhizobiaceae</taxon>
        <taxon>Rhizobium/Agrobacterium group</taxon>
        <taxon>Rhizobium</taxon>
    </lineage>
</organism>
<evidence type="ECO:0000313" key="2">
    <source>
        <dbReference type="Proteomes" id="UP000533724"/>
    </source>
</evidence>
<name>A0A7W6XTV9_9HYPH</name>
<dbReference type="EMBL" id="JACIHI010000002">
    <property type="protein sequence ID" value="MBB4437647.1"/>
    <property type="molecule type" value="Genomic_DNA"/>
</dbReference>